<accession>A0A4P2VTG5</accession>
<evidence type="ECO:0000313" key="1">
    <source>
        <dbReference type="EMBL" id="BBH52665.1"/>
    </source>
</evidence>
<dbReference type="KEGG" id="sbf:JCM31447_11060"/>
<organism evidence="1 2">
    <name type="scientific">Fluviispira sanaruensis</name>
    <dbReference type="NCBI Taxonomy" id="2493639"/>
    <lineage>
        <taxon>Bacteria</taxon>
        <taxon>Pseudomonadati</taxon>
        <taxon>Bdellovibrionota</taxon>
        <taxon>Oligoflexia</taxon>
        <taxon>Silvanigrellales</taxon>
        <taxon>Silvanigrellaceae</taxon>
        <taxon>Fluviispira</taxon>
    </lineage>
</organism>
<name>A0A4P2VTG5_FLUSA</name>
<sequence>MIVEIKFDKQMQRIKTIINLNTSDLNESKQEKIQLKIINGKIKIRMSFKLKLME</sequence>
<proteinExistence type="predicted"/>
<dbReference type="EMBL" id="AP019368">
    <property type="protein sequence ID" value="BBH52665.1"/>
    <property type="molecule type" value="Genomic_DNA"/>
</dbReference>
<reference evidence="1 2" key="1">
    <citation type="submission" date="2018-12" db="EMBL/GenBank/DDBJ databases">
        <title>Rubrispira sanarue gen. nov., sp., nov., a member of the order Silvanigrellales, isolated from a brackish lake in Hamamatsu Japan.</title>
        <authorList>
            <person name="Maejima Y."/>
            <person name="Iino T."/>
            <person name="Muraguchi Y."/>
            <person name="Fukuda K."/>
            <person name="Nojiri H."/>
            <person name="Ohkuma M."/>
            <person name="Moriuchi R."/>
            <person name="Dohra H."/>
            <person name="Kimbara K."/>
            <person name="Shintani M."/>
        </authorList>
    </citation>
    <scope>NUCLEOTIDE SEQUENCE [LARGE SCALE GENOMIC DNA]</scope>
    <source>
        <strain evidence="1 2">RF1110005</strain>
    </source>
</reference>
<gene>
    <name evidence="1" type="ORF">JCM31447_11060</name>
</gene>
<dbReference type="Proteomes" id="UP000291236">
    <property type="component" value="Chromosome"/>
</dbReference>
<dbReference type="AlphaFoldDB" id="A0A4P2VTG5"/>
<keyword evidence="2" id="KW-1185">Reference proteome</keyword>
<evidence type="ECO:0000313" key="2">
    <source>
        <dbReference type="Proteomes" id="UP000291236"/>
    </source>
</evidence>
<protein>
    <submittedName>
        <fullName evidence="1">Uncharacterized protein</fullName>
    </submittedName>
</protein>